<organism evidence="13 14">
    <name type="scientific">Trichinella britovi</name>
    <name type="common">Parasitic roundworm</name>
    <dbReference type="NCBI Taxonomy" id="45882"/>
    <lineage>
        <taxon>Eukaryota</taxon>
        <taxon>Metazoa</taxon>
        <taxon>Ecdysozoa</taxon>
        <taxon>Nematoda</taxon>
        <taxon>Enoplea</taxon>
        <taxon>Dorylaimia</taxon>
        <taxon>Trichinellida</taxon>
        <taxon>Trichinellidae</taxon>
        <taxon>Trichinella</taxon>
    </lineage>
</organism>
<feature type="disulfide bond" evidence="8">
    <location>
        <begin position="3573"/>
        <end position="3582"/>
    </location>
</feature>
<dbReference type="Pfam" id="PF13716">
    <property type="entry name" value="CRAL_TRIO_2"/>
    <property type="match status" value="1"/>
</dbReference>
<evidence type="ECO:0000256" key="3">
    <source>
        <dbReference type="ARBA" id="ARBA00022553"/>
    </source>
</evidence>
<dbReference type="InterPro" id="IPR039360">
    <property type="entry name" value="Ras_GTPase"/>
</dbReference>
<dbReference type="PROSITE" id="PS01186">
    <property type="entry name" value="EGF_2"/>
    <property type="match status" value="5"/>
</dbReference>
<evidence type="ECO:0000313" key="13">
    <source>
        <dbReference type="EMBL" id="KRY53350.1"/>
    </source>
</evidence>
<dbReference type="CDD" id="cd05130">
    <property type="entry name" value="RasGAP_Neurofibromin"/>
    <property type="match status" value="1"/>
</dbReference>
<reference evidence="13 14" key="1">
    <citation type="submission" date="2015-01" db="EMBL/GenBank/DDBJ databases">
        <title>Evolution of Trichinella species and genotypes.</title>
        <authorList>
            <person name="Korhonen P.K."/>
            <person name="Edoardo P."/>
            <person name="Giuseppe L.R."/>
            <person name="Gasser R.B."/>
        </authorList>
    </citation>
    <scope>NUCLEOTIDE SEQUENCE [LARGE SCALE GENOMIC DNA]</scope>
    <source>
        <strain evidence="13">ISS120</strain>
    </source>
</reference>
<feature type="region of interest" description="Disordered" evidence="9">
    <location>
        <begin position="2561"/>
        <end position="2580"/>
    </location>
</feature>
<dbReference type="InterPro" id="IPR054071">
    <property type="entry name" value="PH_NF1"/>
</dbReference>
<feature type="domain" description="EGF-like" evidence="12">
    <location>
        <begin position="3395"/>
        <end position="3431"/>
    </location>
</feature>
<dbReference type="SUPFAM" id="SSF57196">
    <property type="entry name" value="EGF/Laminin"/>
    <property type="match status" value="4"/>
</dbReference>
<comment type="caution">
    <text evidence="13">The sequence shown here is derived from an EMBL/GenBank/DDBJ whole genome shotgun (WGS) entry which is preliminary data.</text>
</comment>
<keyword evidence="2 8" id="KW-0245">EGF-like domain</keyword>
<dbReference type="InterPro" id="IPR001936">
    <property type="entry name" value="RasGAP_dom"/>
</dbReference>
<dbReference type="SMART" id="SM00179">
    <property type="entry name" value="EGF_CA"/>
    <property type="match status" value="5"/>
</dbReference>
<dbReference type="FunFam" id="2.10.25.10:FF:000472">
    <property type="entry name" value="Uncharacterized protein, isoform A"/>
    <property type="match status" value="1"/>
</dbReference>
<dbReference type="InterPro" id="IPR000152">
    <property type="entry name" value="EGF-type_Asp/Asn_hydroxyl_site"/>
</dbReference>
<dbReference type="FunFam" id="2.10.25.10:FF:000004">
    <property type="entry name" value="Neurogenic locus notch 1"/>
    <property type="match status" value="1"/>
</dbReference>
<dbReference type="SUPFAM" id="SSF48371">
    <property type="entry name" value="ARM repeat"/>
    <property type="match status" value="1"/>
</dbReference>
<keyword evidence="10" id="KW-0812">Transmembrane</keyword>
<keyword evidence="6 8" id="KW-1015">Disulfide bond</keyword>
<feature type="transmembrane region" description="Helical" evidence="10">
    <location>
        <begin position="3656"/>
        <end position="3678"/>
    </location>
</feature>
<evidence type="ECO:0000256" key="7">
    <source>
        <dbReference type="ARBA" id="ARBA00023180"/>
    </source>
</evidence>
<dbReference type="GO" id="GO:0005509">
    <property type="term" value="F:calcium ion binding"/>
    <property type="evidence" value="ECO:0007669"/>
    <property type="project" value="InterPro"/>
</dbReference>
<dbReference type="CDD" id="cd13313">
    <property type="entry name" value="PH_NF1"/>
    <property type="match status" value="1"/>
</dbReference>
<feature type="compositionally biased region" description="Basic and acidic residues" evidence="9">
    <location>
        <begin position="2688"/>
        <end position="2699"/>
    </location>
</feature>
<keyword evidence="3" id="KW-0597">Phosphoprotein</keyword>
<evidence type="ECO:0000256" key="5">
    <source>
        <dbReference type="ARBA" id="ARBA00022737"/>
    </source>
</evidence>
<evidence type="ECO:0000256" key="6">
    <source>
        <dbReference type="ARBA" id="ARBA00023157"/>
    </source>
</evidence>
<dbReference type="Gene3D" id="3.40.525.10">
    <property type="entry name" value="CRAL-TRIO lipid binding domain"/>
    <property type="match status" value="1"/>
</dbReference>
<dbReference type="PROSITE" id="PS01187">
    <property type="entry name" value="EGF_CA"/>
    <property type="match status" value="2"/>
</dbReference>
<dbReference type="InterPro" id="IPR001251">
    <property type="entry name" value="CRAL-TRIO_dom"/>
</dbReference>
<evidence type="ECO:0000256" key="8">
    <source>
        <dbReference type="PROSITE-ProRule" id="PRU00076"/>
    </source>
</evidence>
<evidence type="ECO:0000256" key="2">
    <source>
        <dbReference type="ARBA" id="ARBA00022536"/>
    </source>
</evidence>
<gene>
    <name evidence="13" type="primary">NOTCH2</name>
    <name evidence="13" type="ORF">T03_17102</name>
</gene>
<dbReference type="FunFam" id="2.10.25.10:FF:000118">
    <property type="entry name" value="protein delta homolog 2"/>
    <property type="match status" value="1"/>
</dbReference>
<feature type="disulfide bond" evidence="8">
    <location>
        <begin position="3383"/>
        <end position="3392"/>
    </location>
</feature>
<feature type="region of interest" description="Disordered" evidence="9">
    <location>
        <begin position="2666"/>
        <end position="2756"/>
    </location>
</feature>
<dbReference type="Gene3D" id="2.10.25.10">
    <property type="entry name" value="Laminin"/>
    <property type="match status" value="4"/>
</dbReference>
<dbReference type="Pfam" id="PF00616">
    <property type="entry name" value="RasGAP"/>
    <property type="match status" value="1"/>
</dbReference>
<keyword evidence="14" id="KW-1185">Reference proteome</keyword>
<feature type="domain" description="EGF-like" evidence="12">
    <location>
        <begin position="3357"/>
        <end position="3393"/>
    </location>
</feature>
<feature type="compositionally biased region" description="Basic and acidic residues" evidence="9">
    <location>
        <begin position="2723"/>
        <end position="2738"/>
    </location>
</feature>
<dbReference type="InterPro" id="IPR000742">
    <property type="entry name" value="EGF"/>
</dbReference>
<evidence type="ECO:0000256" key="9">
    <source>
        <dbReference type="SAM" id="MobiDB-lite"/>
    </source>
</evidence>
<keyword evidence="5" id="KW-0677">Repeat</keyword>
<dbReference type="InterPro" id="IPR011993">
    <property type="entry name" value="PH-like_dom_sf"/>
</dbReference>
<feature type="disulfide bond" evidence="8">
    <location>
        <begin position="3421"/>
        <end position="3430"/>
    </location>
</feature>
<dbReference type="OrthoDB" id="28245at2759"/>
<comment type="caution">
    <text evidence="8">Lacks conserved residue(s) required for the propagation of feature annotation.</text>
</comment>
<dbReference type="PROSITE" id="PS50018">
    <property type="entry name" value="RAS_GTPASE_ACTIV_2"/>
    <property type="match status" value="1"/>
</dbReference>
<keyword evidence="10" id="KW-0472">Membrane</keyword>
<dbReference type="InterPro" id="IPR018097">
    <property type="entry name" value="EGF_Ca-bd_CS"/>
</dbReference>
<dbReference type="SMART" id="SM00181">
    <property type="entry name" value="EGF"/>
    <property type="match status" value="7"/>
</dbReference>
<evidence type="ECO:0000313" key="14">
    <source>
        <dbReference type="Proteomes" id="UP000054653"/>
    </source>
</evidence>
<dbReference type="PROSITE" id="PS50026">
    <property type="entry name" value="EGF_3"/>
    <property type="match status" value="5"/>
</dbReference>
<dbReference type="SUPFAM" id="SSF48350">
    <property type="entry name" value="GTPase activation domain, GAP"/>
    <property type="match status" value="1"/>
</dbReference>
<feature type="domain" description="EGF-like" evidence="12">
    <location>
        <begin position="3435"/>
        <end position="3474"/>
    </location>
</feature>
<dbReference type="InterPro" id="IPR008936">
    <property type="entry name" value="Rho_GTPase_activation_prot"/>
</dbReference>
<dbReference type="GO" id="GO:0005096">
    <property type="term" value="F:GTPase activator activity"/>
    <property type="evidence" value="ECO:0007669"/>
    <property type="project" value="UniProtKB-KW"/>
</dbReference>
<dbReference type="Gene3D" id="1.10.506.10">
    <property type="entry name" value="GTPase Activation - p120gap, domain 1"/>
    <property type="match status" value="2"/>
</dbReference>
<evidence type="ECO:0000259" key="12">
    <source>
        <dbReference type="PROSITE" id="PS50026"/>
    </source>
</evidence>
<dbReference type="PANTHER" id="PTHR10194">
    <property type="entry name" value="RAS GTPASE-ACTIVATING PROTEINS"/>
    <property type="match status" value="1"/>
</dbReference>
<dbReference type="CDD" id="cd00054">
    <property type="entry name" value="EGF_CA"/>
    <property type="match status" value="5"/>
</dbReference>
<dbReference type="PROSITE" id="PS00022">
    <property type="entry name" value="EGF_1"/>
    <property type="match status" value="5"/>
</dbReference>
<name>A0A0V1CVZ1_TRIBR</name>
<dbReference type="Pfam" id="PF00008">
    <property type="entry name" value="EGF"/>
    <property type="match status" value="2"/>
</dbReference>
<dbReference type="SMART" id="SM00323">
    <property type="entry name" value="RasGAP"/>
    <property type="match status" value="1"/>
</dbReference>
<feature type="transmembrane region" description="Helical" evidence="10">
    <location>
        <begin position="3621"/>
        <end position="3644"/>
    </location>
</feature>
<dbReference type="EMBL" id="JYDI01000088">
    <property type="protein sequence ID" value="KRY53350.1"/>
    <property type="molecule type" value="Genomic_DNA"/>
</dbReference>
<keyword evidence="7" id="KW-0325">Glycoprotein</keyword>
<evidence type="ECO:0000256" key="1">
    <source>
        <dbReference type="ARBA" id="ARBA00022468"/>
    </source>
</evidence>
<dbReference type="Gene3D" id="2.30.29.30">
    <property type="entry name" value="Pleckstrin-homology domain (PH domain)/Phosphotyrosine-binding domain (PTB)"/>
    <property type="match status" value="1"/>
</dbReference>
<proteinExistence type="predicted"/>
<dbReference type="CDD" id="cd00170">
    <property type="entry name" value="SEC14"/>
    <property type="match status" value="1"/>
</dbReference>
<feature type="domain" description="EGF-like" evidence="12">
    <location>
        <begin position="3547"/>
        <end position="3583"/>
    </location>
</feature>
<dbReference type="OMA" id="CHRERYL"/>
<feature type="compositionally biased region" description="Polar residues" evidence="9">
    <location>
        <begin position="1222"/>
        <end position="1235"/>
    </location>
</feature>
<evidence type="ECO:0000259" key="11">
    <source>
        <dbReference type="PROSITE" id="PS50018"/>
    </source>
</evidence>
<keyword evidence="4" id="KW-0732">Signal</keyword>
<dbReference type="PROSITE" id="PS00010">
    <property type="entry name" value="ASX_HYDROXYL"/>
    <property type="match status" value="2"/>
</dbReference>
<dbReference type="Pfam" id="PF21877">
    <property type="entry name" value="PH_NF1"/>
    <property type="match status" value="1"/>
</dbReference>
<feature type="domain" description="EGF-like" evidence="12">
    <location>
        <begin position="3511"/>
        <end position="3545"/>
    </location>
</feature>
<dbReference type="Pfam" id="PF12661">
    <property type="entry name" value="hEGF"/>
    <property type="match status" value="1"/>
</dbReference>
<feature type="non-terminal residue" evidence="13">
    <location>
        <position position="3682"/>
    </location>
</feature>
<protein>
    <submittedName>
        <fullName evidence="13">Neurofibromin</fullName>
    </submittedName>
</protein>
<feature type="domain" description="Ras-GAP" evidence="11">
    <location>
        <begin position="1358"/>
        <end position="1550"/>
    </location>
</feature>
<evidence type="ECO:0000256" key="4">
    <source>
        <dbReference type="ARBA" id="ARBA00022729"/>
    </source>
</evidence>
<accession>A0A0V1CVZ1</accession>
<dbReference type="InterPro" id="IPR001881">
    <property type="entry name" value="EGF-like_Ca-bd_dom"/>
</dbReference>
<feature type="region of interest" description="Disordered" evidence="9">
    <location>
        <begin position="1216"/>
        <end position="1235"/>
    </location>
</feature>
<sequence>MFTYCIFKQFYENLLSNGIYIYFCRKLKLFLNVMKAFSFQKPLEWVSSLLARFEDQLPVKTGPLKNQSRLLLEQSRACLVNVSKLKFSMVVGGLIRVLQTVNSMKTSSEQDLFDSQCFILDTLERCLAGPQDVSSRIDEANNVKIIIHEMCQFIQLSSDSNQAIQLKEKASKVIYNLSLSSFNVIFNRIVAKLKAVSCEPSAVSVPSDLMASSSDNVDIELMQYIHFDLKSLIKLLREISYHKPFKKENNQILFRSLENVIWNWMDTYPDEFHNLQVEQNNELNDCCDRLFDQLDTYGAESSKRKAIVWPLQMMLLILCPKVLEEIHHISCGAPCPIRLVKKKVFFDSIKKTMSQGHSHTCKHHLLSSACIAGVKLCKAAIYVNVVDSANVFFALLQSIITDLKSYLFNPIKPLFKNPSSAQELDVMIDCFVALFRLSYNNEVFRICLNAHTVVPHQLVLVMALYRIAVQARLPWWPKIDLVYSRSGELLQMFNETLSRVCQGVSVVGCLLPTPSSTTCQPSSHGQTSTTHMPLRVTHSLHRMTGKLKEKSLAGSQPSATGGAGGGAGGGGCVGGCTVASAASVSSLTGNANSSSVEDGCQQLLFWLIRLMCIEPTLFLHHGPESTSTVAPSSSTAELISGLVNLVGNSNQMPELAQEAMEAILCLHHPENIRMWHPDSTFTTVQSLWYISSQLLFYICQKLLQFQLANFSETLRWLRQLLVYRNLYLLSNREIANYGSSEQLCKQAAQKLETVCFVYLWSLDNDTAITALSVFRILCEEAEIRCSGDELPVEYADHAELASATNLQTVGRVVLQKSINSYLKKLLIPSAGCCEAWEATYRYWEALTKFLKAYPKSKQEDSYQVVENLIKQLVNQKLGRSSEQEFEMTVKLWANMTGFLCSVGGVVIKSCKNTTLYYDSSGNLPPSAETSDKSTTATADDLSTSTPDLFCSVNNFLSQLLTLLLVQSDKLEVAVVRHIKEICSYELHQLLIGHFFEQIRTITDRFIDNDDVIIICLKNTEFIEHVVYIMKNILLGCCKQNVRNVEISCIEPIMLNLCRYVHNLEVNYQSVTIKGKICQLIEVIMRNYENIIFRSEIRFRNRLVDMIADWVICNNSPSASSCIAAVVGVGAFPSEASLPLRDFNTLCMVALGALMRDLPLQPNCPPNLTTGQTNVQNTAMLNKSQLFQKHFGLFMNVLNDCAMNENTGAGDFDVETVSRGDETSSQPLVNTSTSSSVPLVRGAGRAGAGAAGVGRRFRETKTEQLRRATILAMSNLLAANIDIGLVHAVGMAYHRDRRARVAFVEVLTKILQEGTEFETLNETVMADRFDELVKLTTMITVDGELPIVNALASVVQTEHMDELARVLTTLFSSKNLLHELLWKLFIKEVELAEAPTTLFRGNTVASKVMGYCFKLYGAKYLHSLLHDFVNSTVEHSTSNYEIDPSRLETDDNLAENTTNLMELVENILSLIVHSADRFPVQLKGMLNVLFYVVNARFPNTGLLAVGMIVFLRFFNPAIVSPFEYGLTENYPNANVKRGLMLVSKILQQIANQTISLKESCLQPFNAFIQSKFEPTRRFFMNIAVEFRFDADASSQYYMSYMNDTPTCALHRLLWQYQDRIGEFFTTMRSHDRVARRLATLLAQLGPANGRAGSKQWTNVDLNSTRFEELMSRQSAADKDEYNSIKENNIFYQCGISRASNPVFYFIANRFKVGEVNGNMLIYHVLMSLKSKRNEHFELVVDLTHASTENRFRTELLHKWFLVLSEAMQQNIIAAYICNCNSWTRDYIRFHERLFSPLKASHKLYFLDHVRQLNDYISPEWQRLPASTLQIDDDVLTFNNALKICHKNMKCSIKVGPTSLQITTLDRQKVLGHNVILNDVYYASEIQEVCLVDDNSMTLTILNECSPLTLMHADCEQIASAIVNLRTRYELSQPDQAVLHAKIRAKDVPGTLLNMALLNLGSTDASLRTAAYNLLCALAATFNFHIEGQLLETEGLLIPANNTIFIKNISEKLAMNETHLTLEFLHECIQGFRQSPIDLKHLCLEYITPWLANLPRFCRVSGNDNSKRRAVAKVLDKLITLTIEEIEVRFLMYPSIQAKIWGSIGRLSELLDIILDRFLKRSITGGFGSMPAEVMADTSVALAAANTKLVSDILIGRLMQVLEKSCLNPQATLEEHILWDDIAILARYLLFQSFNNCLDVISHLPVLFHFVTVLVNTGPLALRASIHGLVVNVIHSLCTCPSSFSETTKANLRLALTEFFLPKFYRLFGVSNLTVKSVAATAFRISPRMSLPIHCSGDYMASGSIAPRQDRLTLPNLETIADSLVDLLETCNQDIKNRNLCNEWEKISYYFTMRFNPALQSRALVVYSCLSKKTDESVIKQLLNLLLQFVKRRDDCSLLSAVLMALRRLTPLLPSVVLQAIHCTLLARLFWISVIILQLEDPSLYEHGLALLEQILRSLDSLNVFEYEPFEKVMMEARPLLEWEFKAMDQQMGISFKHNFHFAVVAYLLKGYRHPSQSVVSLTVENVAYLVALLPVSEEVRLRCPLRHSTLRALSLCGPSENASNNDPTVGSFPSPGRADKLQPCSRRSALCIQRLQRSCDDSLQTFAVAGSTVGSGKLMRTVTGAGDTLSSRMWSPSSSSSSSVSSMAVVGFTGQRSRSLPLSELSTCSLSLPHGDNREQQKQQQQQQQHEHEHPDKTEQTCKNSNGDDGPGDLASKTTAAEITKSEPTDESQESKAEQQRLSNSNGKSGGGQTGQSSRTAFYENLLLDEDVLCEPSLQVLVLTVLGTLVRNYADENETRTLFEYLAEASLVFPKVFPVIHCLLDQRITQVLQMSHDAAVLRAVLHIIQNMIPSQETTDTYQQQHLTLLQSYGFGGFWRFAGPFSLKSTAQLQIAPESLTCLERLIGSLGEVHLLTPPPLSPFGTSRKAFPAHPALILLLSNEALPPTADYCRFSAVDLKFPFQNIFQNRLVKSLIYKMEMVQTGRVVLTVFIAFFFASSVLSDQNLFKWCHTYSGISPSDAYEKENGEVICLYRLKVDFKNNDWWESAAWDCYNFHQSASLYDFEAIEIFKLAFTINFNNRLTTAKMDMLLGPRLYTNFQLNKTSNIGYSNILSLDVLSPGQKVEKCSFAKSKQGPWLKLNGSCVTSDLLLDDVLTVQSQGVALCEFFYYSGAGSNVLKMDNVFFWPGKCNDELRNYNIYAICQVLSAKDLCKHSLLGNDTCRTCVGSRHGPYCEIMNEDCISDLCPNARSCMLKVQVNGITRREPYPRWDCICREEYTGHLCETRIEEATGYYFGGSCRMGFTGKSCETCKLSLLIDDCSDVTGTNIISCEYVELGTPYCSCLCKDGFAGPRCELIDNLCLRNPCKNAVKCEMGFKKYKCYCKAGFTGRHCEINIDECESNPCLNRGTCIDGDDGYTCLCRRGFKGPRCAGCKNLSPCQENPCRNGGQCREIPNGNLSYTCLCSEGFYGDRCENAYITCHSESCMKPHGKCIENRGKPSYMCYCSPGYGDASVCFAKCYYGTCTENIIGFSCQCNEGYTGKNCLININDCETGLCKNGGTCVDEVNSYRCICRPPYTGENCEQLITTSVVATTVLSTTTAAPKRPTIFAKKLIDIDQDTIYIAMIVALAALLFALLVNFVWAAERRQFIRIEDHPSILIMLLSSVVNTYCVHVSPYFTANL</sequence>
<dbReference type="PANTHER" id="PTHR10194:SF142">
    <property type="entry name" value="NEUROFIBROMIN"/>
    <property type="match status" value="1"/>
</dbReference>
<keyword evidence="1" id="KW-0343">GTPase activation</keyword>
<dbReference type="InterPro" id="IPR013032">
    <property type="entry name" value="EGF-like_CS"/>
</dbReference>
<feature type="disulfide bond" evidence="8">
    <location>
        <begin position="3464"/>
        <end position="3473"/>
    </location>
</feature>
<dbReference type="InterPro" id="IPR016024">
    <property type="entry name" value="ARM-type_fold"/>
</dbReference>
<evidence type="ECO:0000256" key="10">
    <source>
        <dbReference type="SAM" id="Phobius"/>
    </source>
</evidence>
<dbReference type="InterPro" id="IPR036865">
    <property type="entry name" value="CRAL-TRIO_dom_sf"/>
</dbReference>
<feature type="disulfide bond" evidence="8">
    <location>
        <begin position="3535"/>
        <end position="3544"/>
    </location>
</feature>
<dbReference type="Proteomes" id="UP000054653">
    <property type="component" value="Unassembled WGS sequence"/>
</dbReference>
<feature type="region of interest" description="Disordered" evidence="9">
    <location>
        <begin position="547"/>
        <end position="567"/>
    </location>
</feature>
<keyword evidence="10" id="KW-1133">Transmembrane helix</keyword>